<evidence type="ECO:0000313" key="4">
    <source>
        <dbReference type="EMBL" id="CAI4020096.1"/>
    </source>
</evidence>
<dbReference type="InterPro" id="IPR027450">
    <property type="entry name" value="AlkB-like"/>
</dbReference>
<dbReference type="InterPro" id="IPR037151">
    <property type="entry name" value="AlkB-like_sf"/>
</dbReference>
<dbReference type="Proteomes" id="UP001152797">
    <property type="component" value="Unassembled WGS sequence"/>
</dbReference>
<dbReference type="OrthoDB" id="447420at2759"/>
<keyword evidence="6" id="KW-1185">Reference proteome</keyword>
<feature type="domain" description="SH3" evidence="3">
    <location>
        <begin position="59"/>
        <end position="118"/>
    </location>
</feature>
<dbReference type="GO" id="GO:0051213">
    <property type="term" value="F:dioxygenase activity"/>
    <property type="evidence" value="ECO:0007669"/>
    <property type="project" value="InterPro"/>
</dbReference>
<dbReference type="Pfam" id="PF13532">
    <property type="entry name" value="2OG-FeII_Oxy_2"/>
    <property type="match status" value="1"/>
</dbReference>
<dbReference type="SMART" id="SM00326">
    <property type="entry name" value="SH3"/>
    <property type="match status" value="1"/>
</dbReference>
<dbReference type="GO" id="GO:0006307">
    <property type="term" value="P:DNA alkylation repair"/>
    <property type="evidence" value="ECO:0007669"/>
    <property type="project" value="InterPro"/>
</dbReference>
<dbReference type="EMBL" id="CAMXCT010006789">
    <property type="protein sequence ID" value="CAI4020096.1"/>
    <property type="molecule type" value="Genomic_DNA"/>
</dbReference>
<name>A0A9P1GSQ0_9DINO</name>
<evidence type="ECO:0000259" key="3">
    <source>
        <dbReference type="PROSITE" id="PS50002"/>
    </source>
</evidence>
<dbReference type="InterPro" id="IPR036028">
    <property type="entry name" value="SH3-like_dom_sf"/>
</dbReference>
<dbReference type="SUPFAM" id="SSF51197">
    <property type="entry name" value="Clavaminate synthase-like"/>
    <property type="match status" value="1"/>
</dbReference>
<dbReference type="PANTHER" id="PTHR31212">
    <property type="entry name" value="ALPHA-KETOGLUTARATE-DEPENDENT DIOXYGENASE ALKB HOMOLOG 3"/>
    <property type="match status" value="1"/>
</dbReference>
<dbReference type="CDD" id="cd00174">
    <property type="entry name" value="SH3"/>
    <property type="match status" value="1"/>
</dbReference>
<dbReference type="PROSITE" id="PS50002">
    <property type="entry name" value="SH3"/>
    <property type="match status" value="1"/>
</dbReference>
<dbReference type="Gene3D" id="2.30.30.40">
    <property type="entry name" value="SH3 Domains"/>
    <property type="match status" value="1"/>
</dbReference>
<dbReference type="SUPFAM" id="SSF50044">
    <property type="entry name" value="SH3-domain"/>
    <property type="match status" value="1"/>
</dbReference>
<accession>A0A9P1GSQ0</accession>
<comment type="caution">
    <text evidence="4">The sequence shown here is derived from an EMBL/GenBank/DDBJ whole genome shotgun (WGS) entry which is preliminary data.</text>
</comment>
<sequence>MAPGSGYLSVKPGVKVKVLYIGSADEEGWIFAETESAERGWLSTDSAAPRDVQNLERKIQPHVMTALRGWLPERPGHLRIRKGDQLYVERQEPGWLYGFVSQGTCGWFSAEVLTKPPPPKGPRPGALLQPRLPDFLVGQRAPKVPWNYVLEDRGCFAASLPAEKVASLLGNVENKAWGTYWVKRVAQGIEDLGGFERPSGPLGVIARGTKWLVKEGCSCPYRYSGMEVDAKPFPSWMDDLLEQVMSLCGLREEEWPNACNVNLYVGTDGLSWHADDEPLMETEDGNCCIISLSLGQERPFQLKPNESQEATHELILGGGALCTMEGQTQRREGLGPSA</sequence>
<proteinExistence type="predicted"/>
<dbReference type="EMBL" id="CAMXCT030006789">
    <property type="protein sequence ID" value="CAL4807408.1"/>
    <property type="molecule type" value="Genomic_DNA"/>
</dbReference>
<dbReference type="AlphaFoldDB" id="A0A9P1GSQ0"/>
<reference evidence="4" key="1">
    <citation type="submission" date="2022-10" db="EMBL/GenBank/DDBJ databases">
        <authorList>
            <person name="Chen Y."/>
            <person name="Dougan E. K."/>
            <person name="Chan C."/>
            <person name="Rhodes N."/>
            <person name="Thang M."/>
        </authorList>
    </citation>
    <scope>NUCLEOTIDE SEQUENCE</scope>
</reference>
<evidence type="ECO:0000313" key="5">
    <source>
        <dbReference type="EMBL" id="CAL4807408.1"/>
    </source>
</evidence>
<reference evidence="5 6" key="2">
    <citation type="submission" date="2024-05" db="EMBL/GenBank/DDBJ databases">
        <authorList>
            <person name="Chen Y."/>
            <person name="Shah S."/>
            <person name="Dougan E. K."/>
            <person name="Thang M."/>
            <person name="Chan C."/>
        </authorList>
    </citation>
    <scope>NUCLEOTIDE SEQUENCE [LARGE SCALE GENOMIC DNA]</scope>
</reference>
<gene>
    <name evidence="4" type="ORF">C1SCF055_LOCUS44542</name>
</gene>
<dbReference type="EMBL" id="CAMXCT020006789">
    <property type="protein sequence ID" value="CAL1173471.1"/>
    <property type="molecule type" value="Genomic_DNA"/>
</dbReference>
<dbReference type="PANTHER" id="PTHR31212:SF4">
    <property type="entry name" value="ALPHA-KETOGLUTARATE-DEPENDENT DIOXYGENASE ALKB HOMOLOG 3"/>
    <property type="match status" value="1"/>
</dbReference>
<dbReference type="InterPro" id="IPR032854">
    <property type="entry name" value="ALKBH3"/>
</dbReference>
<evidence type="ECO:0000313" key="6">
    <source>
        <dbReference type="Proteomes" id="UP001152797"/>
    </source>
</evidence>
<evidence type="ECO:0000256" key="1">
    <source>
        <dbReference type="ARBA" id="ARBA00022443"/>
    </source>
</evidence>
<dbReference type="Gene3D" id="2.60.120.590">
    <property type="entry name" value="Alpha-ketoglutarate-dependent dioxygenase AlkB-like"/>
    <property type="match status" value="1"/>
</dbReference>
<keyword evidence="1 2" id="KW-0728">SH3 domain</keyword>
<evidence type="ECO:0000256" key="2">
    <source>
        <dbReference type="PROSITE-ProRule" id="PRU00192"/>
    </source>
</evidence>
<organism evidence="4">
    <name type="scientific">Cladocopium goreaui</name>
    <dbReference type="NCBI Taxonomy" id="2562237"/>
    <lineage>
        <taxon>Eukaryota</taxon>
        <taxon>Sar</taxon>
        <taxon>Alveolata</taxon>
        <taxon>Dinophyceae</taxon>
        <taxon>Suessiales</taxon>
        <taxon>Symbiodiniaceae</taxon>
        <taxon>Cladocopium</taxon>
    </lineage>
</organism>
<protein>
    <recommendedName>
        <fullName evidence="3">SH3 domain-containing protein</fullName>
    </recommendedName>
</protein>
<dbReference type="InterPro" id="IPR001452">
    <property type="entry name" value="SH3_domain"/>
</dbReference>